<organism evidence="6 7">
    <name type="scientific">Aphidius gifuensis</name>
    <name type="common">Parasitoid wasp</name>
    <dbReference type="NCBI Taxonomy" id="684658"/>
    <lineage>
        <taxon>Eukaryota</taxon>
        <taxon>Metazoa</taxon>
        <taxon>Ecdysozoa</taxon>
        <taxon>Arthropoda</taxon>
        <taxon>Hexapoda</taxon>
        <taxon>Insecta</taxon>
        <taxon>Pterygota</taxon>
        <taxon>Neoptera</taxon>
        <taxon>Endopterygota</taxon>
        <taxon>Hymenoptera</taxon>
        <taxon>Apocrita</taxon>
        <taxon>Ichneumonoidea</taxon>
        <taxon>Braconidae</taxon>
        <taxon>Aphidiinae</taxon>
        <taxon>Aphidius</taxon>
    </lineage>
</organism>
<evidence type="ECO:0000256" key="5">
    <source>
        <dbReference type="ARBA" id="ARBA00061274"/>
    </source>
</evidence>
<evidence type="ECO:0000256" key="4">
    <source>
        <dbReference type="ARBA" id="ARBA00023242"/>
    </source>
</evidence>
<dbReference type="GO" id="GO:0006366">
    <property type="term" value="P:transcription by RNA polymerase II"/>
    <property type="evidence" value="ECO:0007669"/>
    <property type="project" value="InterPro"/>
</dbReference>
<dbReference type="OrthoDB" id="440760at2759"/>
<protein>
    <submittedName>
        <fullName evidence="6">Uncharacterized protein</fullName>
    </submittedName>
</protein>
<dbReference type="PANTHER" id="PTHR11380:SF16">
    <property type="entry name" value="TRANSCRIPTION INITIATION PROTEIN SPT3 HOMOLOG"/>
    <property type="match status" value="1"/>
</dbReference>
<evidence type="ECO:0000313" key="6">
    <source>
        <dbReference type="EMBL" id="KAF7996911.1"/>
    </source>
</evidence>
<comment type="similarity">
    <text evidence="5">Belongs to the SPT3 family.</text>
</comment>
<dbReference type="GO" id="GO:0046982">
    <property type="term" value="F:protein heterodimerization activity"/>
    <property type="evidence" value="ECO:0007669"/>
    <property type="project" value="InterPro"/>
</dbReference>
<dbReference type="SUPFAM" id="SSF47113">
    <property type="entry name" value="Histone-fold"/>
    <property type="match status" value="1"/>
</dbReference>
<dbReference type="PANTHER" id="PTHR11380">
    <property type="entry name" value="TRANSCRIPTION INITIATION FACTOR TFIID/SUPT3-RELATED"/>
    <property type="match status" value="1"/>
</dbReference>
<dbReference type="CDD" id="cd07978">
    <property type="entry name" value="HFD_TAF13"/>
    <property type="match status" value="1"/>
</dbReference>
<dbReference type="GO" id="GO:0003713">
    <property type="term" value="F:transcription coactivator activity"/>
    <property type="evidence" value="ECO:0007669"/>
    <property type="project" value="TreeGrafter"/>
</dbReference>
<dbReference type="InterPro" id="IPR009072">
    <property type="entry name" value="Histone-fold"/>
</dbReference>
<keyword evidence="4" id="KW-0539">Nucleus</keyword>
<keyword evidence="3" id="KW-0804">Transcription</keyword>
<proteinExistence type="inferred from homology"/>
<evidence type="ECO:0000256" key="2">
    <source>
        <dbReference type="ARBA" id="ARBA00023015"/>
    </source>
</evidence>
<dbReference type="EMBL" id="JACMRX010000001">
    <property type="protein sequence ID" value="KAF7996911.1"/>
    <property type="molecule type" value="Genomic_DNA"/>
</dbReference>
<dbReference type="AlphaFoldDB" id="A0A834Y1F6"/>
<keyword evidence="2" id="KW-0805">Transcription regulation</keyword>
<dbReference type="Pfam" id="PF02269">
    <property type="entry name" value="TFIID-18kDa"/>
    <property type="match status" value="1"/>
</dbReference>
<sequence length="273" mass="31938">MDECRSDSSNYITEIKRMMHGFGDSSQPLTESATMINDVVQRQIKAFVYEASKIADNRQSNTVEDEDFLFLLRRDKIKLQRLLKYLQLKEFKSTMNKVLDSDSLGVIGEETQEEKIEKRYKKLFNNLVSIDDSTTIDDIKYNRDLRAEMLSRTLNTSHYIEYAKARSASFANKYNIKFANWINPDVAQIMDLAFLVRQDQSKIYGDALDTVRLGYCNPSTYKPYQHGKNPVFKPITPSEISEAIRRYWSPQLNYTGPFHRWSLNRQHPKFLVI</sequence>
<keyword evidence="7" id="KW-1185">Reference proteome</keyword>
<evidence type="ECO:0000256" key="1">
    <source>
        <dbReference type="ARBA" id="ARBA00004123"/>
    </source>
</evidence>
<dbReference type="Proteomes" id="UP000639338">
    <property type="component" value="Unassembled WGS sequence"/>
</dbReference>
<dbReference type="Gene3D" id="1.10.20.10">
    <property type="entry name" value="Histone, subunit A"/>
    <property type="match status" value="1"/>
</dbReference>
<name>A0A834Y1F6_APHGI</name>
<comment type="subcellular location">
    <subcellularLocation>
        <location evidence="1">Nucleus</location>
    </subcellularLocation>
</comment>
<accession>A0A834Y1F6</accession>
<gene>
    <name evidence="6" type="ORF">HCN44_002557</name>
</gene>
<evidence type="ECO:0000256" key="3">
    <source>
        <dbReference type="ARBA" id="ARBA00023163"/>
    </source>
</evidence>
<evidence type="ECO:0000313" key="7">
    <source>
        <dbReference type="Proteomes" id="UP000639338"/>
    </source>
</evidence>
<comment type="caution">
    <text evidence="6">The sequence shown here is derived from an EMBL/GenBank/DDBJ whole genome shotgun (WGS) entry which is preliminary data.</text>
</comment>
<dbReference type="InterPro" id="IPR003195">
    <property type="entry name" value="TFIID_TAF13"/>
</dbReference>
<dbReference type="GO" id="GO:0005634">
    <property type="term" value="C:nucleus"/>
    <property type="evidence" value="ECO:0007669"/>
    <property type="project" value="UniProtKB-SubCell"/>
</dbReference>
<reference evidence="6 7" key="1">
    <citation type="submission" date="2020-08" db="EMBL/GenBank/DDBJ databases">
        <title>Aphidius gifuensis genome sequencing and assembly.</title>
        <authorList>
            <person name="Du Z."/>
        </authorList>
    </citation>
    <scope>NUCLEOTIDE SEQUENCE [LARGE SCALE GENOMIC DNA]</scope>
    <source>
        <strain evidence="6">YNYX2018</strain>
        <tissue evidence="6">Adults</tissue>
    </source>
</reference>